<evidence type="ECO:0008006" key="6">
    <source>
        <dbReference type="Google" id="ProtNLM"/>
    </source>
</evidence>
<accession>A0A4Q4MVB3</accession>
<dbReference type="Proteomes" id="UP000292340">
    <property type="component" value="Unassembled WGS sequence"/>
</dbReference>
<reference evidence="1 4" key="2">
    <citation type="journal article" date="2019" name="bioRxiv">
        <title>Genomics, evolutionary history and diagnostics of the Alternaria alternata species group including apple and Asian pear pathotypes.</title>
        <authorList>
            <person name="Armitage A.D."/>
            <person name="Cockerton H.M."/>
            <person name="Sreenivasaprasad S."/>
            <person name="Woodhall J.W."/>
            <person name="Lane C.R."/>
            <person name="Harrison R.J."/>
            <person name="Clarkson J.P."/>
        </authorList>
    </citation>
    <scope>NUCLEOTIDE SEQUENCE [LARGE SCALE GENOMIC DNA]</scope>
    <source>
        <strain evidence="4">FERA 1082</strain>
        <strain evidence="1">FERA 1164</strain>
        <strain evidence="3">FERA 635</strain>
    </source>
</reference>
<sequence>MSIRLYAHLLLNPYTKRDGSNTFFGAAAVPAGELSDIASHNALEGANGAECATTGIREATPVPITPTNETAAEYKCKTQSYSDEQPINVGLPNQVPRFKPGSVIKYISYYSGWPGGQGQLISDTMWAAATDWNSRNPGVKFQWTLVRAEAAFEVVYGGANPGFVAEAFFPNKPRGAQPRQLLVYDGTFTPSGLARMRNSFQHELGHVMGLRHEHANTSDETTPAILIGVKNPLSIMGYLFQSSIQVTDIEWLKYFYTLANGTVLRSENNTYLWPIRDYNP</sequence>
<protein>
    <recommendedName>
        <fullName evidence="6">Peptidase metallopeptidase domain-containing protein</fullName>
    </recommendedName>
</protein>
<proteinExistence type="predicted"/>
<evidence type="ECO:0000313" key="4">
    <source>
        <dbReference type="Proteomes" id="UP000292402"/>
    </source>
</evidence>
<evidence type="ECO:0000313" key="2">
    <source>
        <dbReference type="EMBL" id="RYN61058.1"/>
    </source>
</evidence>
<dbReference type="Proteomes" id="UP000292402">
    <property type="component" value="Unassembled WGS sequence"/>
</dbReference>
<evidence type="ECO:0000313" key="1">
    <source>
        <dbReference type="EMBL" id="RYN35031.1"/>
    </source>
</evidence>
<keyword evidence="5" id="KW-1185">Reference proteome</keyword>
<dbReference type="SUPFAM" id="SSF55486">
    <property type="entry name" value="Metalloproteases ('zincins'), catalytic domain"/>
    <property type="match status" value="1"/>
</dbReference>
<dbReference type="InterPro" id="IPR024079">
    <property type="entry name" value="MetalloPept_cat_dom_sf"/>
</dbReference>
<dbReference type="AlphaFoldDB" id="A0A4Q4MVB3"/>
<reference evidence="2" key="3">
    <citation type="journal article" date="2019" name="J. ISSAAS">
        <title>Genomics, evolutionary history and diagnostics of the Alternaria alternata species group including apple and Asian pear pathotypes.</title>
        <authorList>
            <person name="Armitage A.D."/>
            <person name="Cockerton H.M."/>
            <person name="Sreenivasaprasad S."/>
            <person name="Woodhall J."/>
            <person name="Lane C."/>
            <person name="Harrison R.J."/>
            <person name="Clarkson J.P."/>
        </authorList>
    </citation>
    <scope>NUCLEOTIDE SEQUENCE</scope>
    <source>
        <strain evidence="2">FERA 1082</strain>
    </source>
</reference>
<dbReference type="EMBL" id="PDXF01000003">
    <property type="protein sequence ID" value="RYO08621.1"/>
    <property type="molecule type" value="Genomic_DNA"/>
</dbReference>
<evidence type="ECO:0000313" key="3">
    <source>
        <dbReference type="EMBL" id="RYO08621.1"/>
    </source>
</evidence>
<evidence type="ECO:0000313" key="5">
    <source>
        <dbReference type="Proteomes" id="UP000293195"/>
    </source>
</evidence>
<organism evidence="2 4">
    <name type="scientific">Alternaria tenuissima</name>
    <dbReference type="NCBI Taxonomy" id="119927"/>
    <lineage>
        <taxon>Eukaryota</taxon>
        <taxon>Fungi</taxon>
        <taxon>Dikarya</taxon>
        <taxon>Ascomycota</taxon>
        <taxon>Pezizomycotina</taxon>
        <taxon>Dothideomycetes</taxon>
        <taxon>Pleosporomycetidae</taxon>
        <taxon>Pleosporales</taxon>
        <taxon>Pleosporineae</taxon>
        <taxon>Pleosporaceae</taxon>
        <taxon>Alternaria</taxon>
        <taxon>Alternaria sect. Alternaria</taxon>
        <taxon>Alternaria alternata complex</taxon>
    </lineage>
</organism>
<comment type="caution">
    <text evidence="2">The sequence shown here is derived from an EMBL/GenBank/DDBJ whole genome shotgun (WGS) entry which is preliminary data.</text>
</comment>
<dbReference type="Proteomes" id="UP000293195">
    <property type="component" value="Unassembled WGS sequence"/>
</dbReference>
<dbReference type="EMBL" id="PDXB01000004">
    <property type="protein sequence ID" value="RYN35031.1"/>
    <property type="molecule type" value="Genomic_DNA"/>
</dbReference>
<dbReference type="GO" id="GO:0008237">
    <property type="term" value="F:metallopeptidase activity"/>
    <property type="evidence" value="ECO:0007669"/>
    <property type="project" value="InterPro"/>
</dbReference>
<dbReference type="EMBL" id="PDXA01000002">
    <property type="protein sequence ID" value="RYN61058.1"/>
    <property type="molecule type" value="Genomic_DNA"/>
</dbReference>
<name>A0A4Q4MVB3_9PLEO</name>
<reference evidence="1" key="1">
    <citation type="submission" date="2017-10" db="EMBL/GenBank/DDBJ databases">
        <authorList>
            <person name="Armitage A.D."/>
            <person name="Barbara D.J."/>
            <person name="Woodhall J.W."/>
            <person name="Sreenivasaprasad S."/>
            <person name="Lane C.R."/>
            <person name="Clarkson J.P."/>
            <person name="Harrison R.J."/>
        </authorList>
    </citation>
    <scope>NUCLEOTIDE SEQUENCE</scope>
    <source>
        <strain evidence="1">FERA 1164</strain>
        <strain evidence="3">FERA 635</strain>
    </source>
</reference>
<dbReference type="Gene3D" id="3.40.390.10">
    <property type="entry name" value="Collagenase (Catalytic Domain)"/>
    <property type="match status" value="1"/>
</dbReference>
<gene>
    <name evidence="2" type="ORF">AA0114_g724</name>
    <name evidence="1" type="ORF">AA0115_g2447</name>
    <name evidence="3" type="ORF">AA0119_g1474</name>
</gene>